<dbReference type="GeneID" id="100373047"/>
<dbReference type="PRINTS" id="PR00237">
    <property type="entry name" value="GPCRRHODOPSN"/>
</dbReference>
<evidence type="ECO:0000256" key="9">
    <source>
        <dbReference type="SAM" id="Phobius"/>
    </source>
</evidence>
<evidence type="ECO:0000259" key="10">
    <source>
        <dbReference type="PROSITE" id="PS50262"/>
    </source>
</evidence>
<dbReference type="SMART" id="SM01381">
    <property type="entry name" value="7TM_GPCR_Srsx"/>
    <property type="match status" value="1"/>
</dbReference>
<evidence type="ECO:0000256" key="1">
    <source>
        <dbReference type="ARBA" id="ARBA00004141"/>
    </source>
</evidence>
<comment type="subcellular location">
    <subcellularLocation>
        <location evidence="1">Membrane</location>
        <topology evidence="1">Multi-pass membrane protein</topology>
    </subcellularLocation>
</comment>
<dbReference type="InterPro" id="IPR000276">
    <property type="entry name" value="GPCR_Rhodpsn"/>
</dbReference>
<proteinExistence type="inferred from homology"/>
<dbReference type="InterPro" id="IPR017452">
    <property type="entry name" value="GPCR_Rhodpsn_7TM"/>
</dbReference>
<evidence type="ECO:0000256" key="2">
    <source>
        <dbReference type="ARBA" id="ARBA00022692"/>
    </source>
</evidence>
<keyword evidence="3 9" id="KW-1133">Transmembrane helix</keyword>
<feature type="transmembrane region" description="Helical" evidence="9">
    <location>
        <begin position="187"/>
        <end position="208"/>
    </location>
</feature>
<dbReference type="Proteomes" id="UP000694865">
    <property type="component" value="Unplaced"/>
</dbReference>
<feature type="domain" description="G-protein coupled receptors family 1 profile" evidence="10">
    <location>
        <begin position="28"/>
        <end position="285"/>
    </location>
</feature>
<evidence type="ECO:0000256" key="8">
    <source>
        <dbReference type="RuleBase" id="RU000688"/>
    </source>
</evidence>
<evidence type="ECO:0000256" key="6">
    <source>
        <dbReference type="ARBA" id="ARBA00023170"/>
    </source>
</evidence>
<dbReference type="PANTHER" id="PTHR45695">
    <property type="entry name" value="LEUCOKININ RECEPTOR-RELATED"/>
    <property type="match status" value="1"/>
</dbReference>
<comment type="similarity">
    <text evidence="8">Belongs to the G-protein coupled receptor 1 family.</text>
</comment>
<evidence type="ECO:0000256" key="5">
    <source>
        <dbReference type="ARBA" id="ARBA00023136"/>
    </source>
</evidence>
<feature type="transmembrane region" description="Helical" evidence="9">
    <location>
        <begin position="131"/>
        <end position="147"/>
    </location>
</feature>
<feature type="transmembrane region" description="Helical" evidence="9">
    <location>
        <begin position="49"/>
        <end position="71"/>
    </location>
</feature>
<dbReference type="RefSeq" id="XP_002742004.1">
    <property type="nucleotide sequence ID" value="XM_002741958.1"/>
</dbReference>
<feature type="transmembrane region" description="Helical" evidence="9">
    <location>
        <begin position="91"/>
        <end position="110"/>
    </location>
</feature>
<dbReference type="PROSITE" id="PS50262">
    <property type="entry name" value="G_PROTEIN_RECEP_F1_2"/>
    <property type="match status" value="1"/>
</dbReference>
<accession>A0ABM0H1B4</accession>
<reference evidence="12" key="1">
    <citation type="submission" date="2025-08" db="UniProtKB">
        <authorList>
            <consortium name="RefSeq"/>
        </authorList>
    </citation>
    <scope>IDENTIFICATION</scope>
    <source>
        <tissue evidence="12">Testes</tissue>
    </source>
</reference>
<dbReference type="SUPFAM" id="SSF81321">
    <property type="entry name" value="Family A G protein-coupled receptor-like"/>
    <property type="match status" value="1"/>
</dbReference>
<dbReference type="Gene3D" id="1.20.1070.10">
    <property type="entry name" value="Rhodopsin 7-helix transmembrane proteins"/>
    <property type="match status" value="1"/>
</dbReference>
<dbReference type="Pfam" id="PF00001">
    <property type="entry name" value="7tm_1"/>
    <property type="match status" value="1"/>
</dbReference>
<evidence type="ECO:0000313" key="11">
    <source>
        <dbReference type="Proteomes" id="UP000694865"/>
    </source>
</evidence>
<evidence type="ECO:0000256" key="7">
    <source>
        <dbReference type="ARBA" id="ARBA00023224"/>
    </source>
</evidence>
<gene>
    <name evidence="12" type="primary">LOC100373047</name>
</gene>
<evidence type="ECO:0000256" key="4">
    <source>
        <dbReference type="ARBA" id="ARBA00023040"/>
    </source>
</evidence>
<evidence type="ECO:0000313" key="12">
    <source>
        <dbReference type="RefSeq" id="XP_002742004.1"/>
    </source>
</evidence>
<protein>
    <submittedName>
        <fullName evidence="12">Neuropeptide FF receptor 2-like</fullName>
    </submittedName>
</protein>
<name>A0ABM0H1B4_SACKO</name>
<feature type="transmembrane region" description="Helical" evidence="9">
    <location>
        <begin position="269"/>
        <end position="288"/>
    </location>
</feature>
<evidence type="ECO:0000256" key="3">
    <source>
        <dbReference type="ARBA" id="ARBA00022989"/>
    </source>
</evidence>
<sequence>MYYPRLIEVPDNYEIFAYCAFFVMIVSGNIWVIIAVIRQPKLRHSSTNMFIISLSVADLLVAMFQIPYNLFYHLIPGFFASLNNNIFVCRTFAWFQWTSRCATVFSLIGIAIDRYRAIVTPVQPKLTRSHAGAIISIIWLASLGYSLRKPILLDMSYFTINNVTEKHCMVPLQFHHITRLLHIVDFLVMYLVPLIIIIPLYVLMVVALKKKGPTNISNRNKRKAIKMLILVVIAFALTWLPYYMYILYYNFTDDVPVSLMKGLEVQVHIATFSYLSNSWTNPCLYAYFNESFRKEFYRMFPCLQNGCRGNKVTPSAYKTSNGPTTVQTRTVAQTSNEMNMK</sequence>
<keyword evidence="2 8" id="KW-0812">Transmembrane</keyword>
<dbReference type="PANTHER" id="PTHR45695:SF9">
    <property type="entry name" value="LEUCOKININ RECEPTOR"/>
    <property type="match status" value="1"/>
</dbReference>
<keyword evidence="5 9" id="KW-0472">Membrane</keyword>
<feature type="transmembrane region" description="Helical" evidence="9">
    <location>
        <begin position="228"/>
        <end position="249"/>
    </location>
</feature>
<dbReference type="PROSITE" id="PS00237">
    <property type="entry name" value="G_PROTEIN_RECEP_F1_1"/>
    <property type="match status" value="1"/>
</dbReference>
<keyword evidence="11" id="KW-1185">Reference proteome</keyword>
<keyword evidence="6 8" id="KW-0675">Receptor</keyword>
<keyword evidence="4 8" id="KW-0297">G-protein coupled receptor</keyword>
<organism evidence="11 12">
    <name type="scientific">Saccoglossus kowalevskii</name>
    <name type="common">Acorn worm</name>
    <dbReference type="NCBI Taxonomy" id="10224"/>
    <lineage>
        <taxon>Eukaryota</taxon>
        <taxon>Metazoa</taxon>
        <taxon>Hemichordata</taxon>
        <taxon>Enteropneusta</taxon>
        <taxon>Harrimaniidae</taxon>
        <taxon>Saccoglossus</taxon>
    </lineage>
</organism>
<feature type="transmembrane region" description="Helical" evidence="9">
    <location>
        <begin position="15"/>
        <end position="37"/>
    </location>
</feature>
<keyword evidence="7 8" id="KW-0807">Transducer</keyword>